<evidence type="ECO:0000256" key="1">
    <source>
        <dbReference type="SAM" id="MobiDB-lite"/>
    </source>
</evidence>
<dbReference type="InterPro" id="IPR007817">
    <property type="entry name" value="Isocyanide_synthase_DIT1"/>
</dbReference>
<name>A0A7X6R4I6_9NOCA</name>
<organism evidence="2 3">
    <name type="scientific">Nocardia gamkensis</name>
    <dbReference type="NCBI Taxonomy" id="352869"/>
    <lineage>
        <taxon>Bacteria</taxon>
        <taxon>Bacillati</taxon>
        <taxon>Actinomycetota</taxon>
        <taxon>Actinomycetes</taxon>
        <taxon>Mycobacteriales</taxon>
        <taxon>Nocardiaceae</taxon>
        <taxon>Nocardia</taxon>
    </lineage>
</organism>
<comment type="caution">
    <text evidence="2">The sequence shown here is derived from an EMBL/GenBank/DDBJ whole genome shotgun (WGS) entry which is preliminary data.</text>
</comment>
<sequence length="348" mass="39019">MSTTVDNGSEHVQELGQPQLNPNPADDVGSVATQILRMVFARRRSADPKSLCDSAPCPDCFAPHLSKVSRYIEAGVPVHFIIPAFPAKSRNRRKTLGRLPDMAETLAIESLQGFCDQISAVYRPGAIVTICSDGHVFSDTLGIPDLHVDHYGDELRRIIRSTGGGSIGLYGLRDAMPEMSWDERRLRLLKEYSDGIDVLREAVRTEAAARRMFNGIHRFMVEDNAVLLPGLSATQRRNRSKETAYEVVQRSQAWSRLMAEIFPDAVRLSIHPQTNHSEKIGFHLLRTQDSWLTPWHGVVLDDGTNYTLVKRMHAEELGARLVWRNSRPSHFVLGRTAETESRQDLGNS</sequence>
<dbReference type="EMBL" id="JAAXOS010000009">
    <property type="protein sequence ID" value="NKY28509.1"/>
    <property type="molecule type" value="Genomic_DNA"/>
</dbReference>
<feature type="region of interest" description="Disordered" evidence="1">
    <location>
        <begin position="1"/>
        <end position="27"/>
    </location>
</feature>
<evidence type="ECO:0000313" key="3">
    <source>
        <dbReference type="Proteomes" id="UP000540698"/>
    </source>
</evidence>
<protein>
    <submittedName>
        <fullName evidence="2">L-tyrosine/L-tryptophan isonitrile synthase family protein</fullName>
    </submittedName>
</protein>
<proteinExistence type="predicted"/>
<dbReference type="AlphaFoldDB" id="A0A7X6R4I6"/>
<gene>
    <name evidence="2" type="ORF">HGB38_20100</name>
</gene>
<dbReference type="Pfam" id="PF05141">
    <property type="entry name" value="DIT1_PvcA"/>
    <property type="match status" value="1"/>
</dbReference>
<evidence type="ECO:0000313" key="2">
    <source>
        <dbReference type="EMBL" id="NKY28509.1"/>
    </source>
</evidence>
<accession>A0A7X6R4I6</accession>
<dbReference type="PANTHER" id="PTHR37285">
    <property type="entry name" value="SPORE WALL MATURATION PROTEIN DIT1"/>
    <property type="match status" value="1"/>
</dbReference>
<dbReference type="Proteomes" id="UP000540698">
    <property type="component" value="Unassembled WGS sequence"/>
</dbReference>
<reference evidence="2 3" key="1">
    <citation type="submission" date="2020-04" db="EMBL/GenBank/DDBJ databases">
        <title>MicrobeNet Type strains.</title>
        <authorList>
            <person name="Nicholson A.C."/>
        </authorList>
    </citation>
    <scope>NUCLEOTIDE SEQUENCE [LARGE SCALE GENOMIC DNA]</scope>
    <source>
        <strain evidence="2 3">DSM 44956</strain>
    </source>
</reference>
<keyword evidence="3" id="KW-1185">Reference proteome</keyword>
<dbReference type="PANTHER" id="PTHR37285:SF5">
    <property type="entry name" value="SPORE WALL MATURATION PROTEIN DIT1"/>
    <property type="match status" value="1"/>
</dbReference>
<dbReference type="Gene3D" id="3.30.60.140">
    <property type="match status" value="1"/>
</dbReference>